<evidence type="ECO:0000256" key="2">
    <source>
        <dbReference type="ARBA" id="ARBA00022741"/>
    </source>
</evidence>
<sequence length="505" mass="55898">MKFDTRAAPYLYWEAPQDGAPTLWVSADHRTEPAVQSAMNHCFKHHRDAVLRPVPLDELRELQQQQAAQLPVDAGDISAQQAKVISYFGEAAKRRASDIHFLIGLEGLTKVQMRIHGDLETLNPLEMDVGMSLASTIVLSMCDVTEKSFNPKRQQDGRVRRDFLQGLGLFGARYAHTPTEFGLYVVMRILPDDGDNVPSMTDLGFLSTQQRLINRMLATPEGVIIMSGPTGSGKSTSLRTFSQIYLVHTGGRKRLLTIEDPPEGRIPGAVQTPIIADKNDPEAVSYAWVRAISASLRLDPDSIIIGEIRDANSAKSTLSASRSGHLVLATTHANSSIGILDRLTDSFDIRPGEVMDPQMMVGLLSQRLVQVLCPHCKMSWPQKKDSLTDDQLALLARFCDTERLAFRNYQGCEHCHKGVVGRKVIAEVIRPDATFMHLLRHEGKMAARSYWVHTLGGITRGMHLQIYLRDGLVDPLDADAISPLDEDSLTLLPAPEKKEPAHAHA</sequence>
<keyword evidence="3" id="KW-0067">ATP-binding</keyword>
<dbReference type="PANTHER" id="PTHR30258">
    <property type="entry name" value="TYPE II SECRETION SYSTEM PROTEIN GSPE-RELATED"/>
    <property type="match status" value="1"/>
</dbReference>
<dbReference type="InterPro" id="IPR027417">
    <property type="entry name" value="P-loop_NTPase"/>
</dbReference>
<dbReference type="PANTHER" id="PTHR30258:SF1">
    <property type="entry name" value="PROTEIN TRANSPORT PROTEIN HOFB HOMOLOG"/>
    <property type="match status" value="1"/>
</dbReference>
<evidence type="ECO:0000313" key="6">
    <source>
        <dbReference type="Proteomes" id="UP000321126"/>
    </source>
</evidence>
<dbReference type="AlphaFoldDB" id="A0A5C7C0Q9"/>
<dbReference type="Pfam" id="PF00437">
    <property type="entry name" value="T2SSE"/>
    <property type="match status" value="1"/>
</dbReference>
<proteinExistence type="inferred from homology"/>
<organism evidence="5 6">
    <name type="scientific">Serratia marcescens</name>
    <dbReference type="NCBI Taxonomy" id="615"/>
    <lineage>
        <taxon>Bacteria</taxon>
        <taxon>Pseudomonadati</taxon>
        <taxon>Pseudomonadota</taxon>
        <taxon>Gammaproteobacteria</taxon>
        <taxon>Enterobacterales</taxon>
        <taxon>Yersiniaceae</taxon>
        <taxon>Serratia</taxon>
    </lineage>
</organism>
<comment type="similarity">
    <text evidence="1">Belongs to the GSP E family.</text>
</comment>
<evidence type="ECO:0000256" key="3">
    <source>
        <dbReference type="ARBA" id="ARBA00022840"/>
    </source>
</evidence>
<dbReference type="PROSITE" id="PS00662">
    <property type="entry name" value="T2SP_E"/>
    <property type="match status" value="1"/>
</dbReference>
<evidence type="ECO:0000313" key="5">
    <source>
        <dbReference type="EMBL" id="TXE28362.1"/>
    </source>
</evidence>
<dbReference type="GO" id="GO:0005886">
    <property type="term" value="C:plasma membrane"/>
    <property type="evidence" value="ECO:0007669"/>
    <property type="project" value="TreeGrafter"/>
</dbReference>
<dbReference type="Gene3D" id="3.40.50.300">
    <property type="entry name" value="P-loop containing nucleotide triphosphate hydrolases"/>
    <property type="match status" value="1"/>
</dbReference>
<evidence type="ECO:0000256" key="1">
    <source>
        <dbReference type="ARBA" id="ARBA00006611"/>
    </source>
</evidence>
<dbReference type="SMART" id="SM00382">
    <property type="entry name" value="AAA"/>
    <property type="match status" value="1"/>
</dbReference>
<dbReference type="Proteomes" id="UP000321126">
    <property type="component" value="Unassembled WGS sequence"/>
</dbReference>
<dbReference type="InterPro" id="IPR003593">
    <property type="entry name" value="AAA+_ATPase"/>
</dbReference>
<protein>
    <submittedName>
        <fullName evidence="5">Type II secretion protein E</fullName>
    </submittedName>
</protein>
<dbReference type="GO" id="GO:0016887">
    <property type="term" value="F:ATP hydrolysis activity"/>
    <property type="evidence" value="ECO:0007669"/>
    <property type="project" value="TreeGrafter"/>
</dbReference>
<dbReference type="EMBL" id="VOUQ01000015">
    <property type="protein sequence ID" value="TXE28362.1"/>
    <property type="molecule type" value="Genomic_DNA"/>
</dbReference>
<dbReference type="Gene3D" id="3.30.450.90">
    <property type="match status" value="1"/>
</dbReference>
<reference evidence="5 6" key="1">
    <citation type="submission" date="2019-07" db="EMBL/GenBank/DDBJ databases">
        <title>Serratia strains were isolated from fresh produce.</title>
        <authorList>
            <person name="Cho G.-S."/>
            <person name="Stein M."/>
            <person name="Lee W."/>
            <person name="Suh S.H."/>
            <person name="Franz C.M.A.P."/>
        </authorList>
    </citation>
    <scope>NUCLEOTIDE SEQUENCE [LARGE SCALE GENOMIC DNA]</scope>
    <source>
        <strain evidence="5 6">S16</strain>
    </source>
</reference>
<dbReference type="InterPro" id="IPR001482">
    <property type="entry name" value="T2SS/T4SS_dom"/>
</dbReference>
<dbReference type="GO" id="GO:0005524">
    <property type="term" value="F:ATP binding"/>
    <property type="evidence" value="ECO:0007669"/>
    <property type="project" value="UniProtKB-KW"/>
</dbReference>
<dbReference type="SUPFAM" id="SSF52540">
    <property type="entry name" value="P-loop containing nucleoside triphosphate hydrolases"/>
    <property type="match status" value="1"/>
</dbReference>
<keyword evidence="2" id="KW-0547">Nucleotide-binding</keyword>
<accession>A0A5C7C0Q9</accession>
<gene>
    <name evidence="5" type="ORF">FOT62_21385</name>
</gene>
<evidence type="ECO:0000259" key="4">
    <source>
        <dbReference type="PROSITE" id="PS00662"/>
    </source>
</evidence>
<comment type="caution">
    <text evidence="5">The sequence shown here is derived from an EMBL/GenBank/DDBJ whole genome shotgun (WGS) entry which is preliminary data.</text>
</comment>
<name>A0A5C7C0Q9_SERMA</name>
<feature type="domain" description="Bacterial type II secretion system protein E" evidence="4">
    <location>
        <begin position="296"/>
        <end position="310"/>
    </location>
</feature>